<sequence length="974" mass="111604">MNKKITYIQTIILGFSILLIPIIGAAQTAVTIDFQTQKFLNDASTLDRTKYFNIHIAASQNYSDKDMSDLKDWGVTMGRSFWGPFGRYKEYINTNNDYPAEELIQEESSREINYLKTQHYYKYITPQLIITDHPDAMVDMDMNTENAGKFAANHFYHGYEEDKRPIYYEPVNEPFVHAHEPVFTEDGKYSADEVRIKTAEYFRDIGKAFDEKGLTTNVVGYVSAWPQMELWDFGHWESRMKMFMDIAGDYMDGISIHLYDGINVTGQDTERSGSNSVATLDLINTYSFIKWDSLKPLVISEYGGIPNGYDETYSDIKSIQSVRSINHLIFQLLDIQDKLMISVPFITGKSPWYYQDNDFEPYKADLWKPVKSSVINNEIKEYEYTAKRRFYDLWNKVNGNRVQCTTSNQDIFAQTFVDNNAAYICLNNIDAINQEVSLQFLTSVGNINSVNKRSLKIYVNAPVIYEDLDLNTLPESITLEPHETVVLTLGLERPIVFNKKAIRKEYYSKTYLQPIKANTPLNFTFNTVDINAEEGEARLRMSIGRKHNVSKKPIVKVNGKEVKILDNWKGYDQTDKDDFFGALEIPIPHAILEEKNEVSITFPDNGGTISSVILSVNNFYDLGNRLPFNVDPFTLPGKIEAEDFDLGGHGLAYFTFDNNNNYNQYRFNEGVDIKSTEENKYTIELDENEWTSYSISVDQPVNYTLRVNGAAITDSAKISVTVDNEILNTPFKLSSNENKDYEFQVELGIGEYPIHVIAEQGKAEIDYIGFIDEELFYEDILFTPNNTTLFDVNDENIFEIEYDVSKERDIIVEAWGDIFLLGKSRISVEKGNDKVLVPITTFLDSIDYQNIEVTAKIVQHNSLNNMVFASTVLEVQEETPEEPPLALEDELTNKKKLLVFPNPTSNNQKLTLRGESNIYKVETLDIQGNVIDTFMYKTPQKQVTARLSNNYTAGIYLVRVYGISHYAVSKILIK</sequence>
<dbReference type="AlphaFoldDB" id="A0A3S9P719"/>
<evidence type="ECO:0000259" key="1">
    <source>
        <dbReference type="Pfam" id="PF18040"/>
    </source>
</evidence>
<dbReference type="SUPFAM" id="SSF51445">
    <property type="entry name" value="(Trans)glycosidases"/>
    <property type="match status" value="1"/>
</dbReference>
<dbReference type="Gene3D" id="2.60.120.260">
    <property type="entry name" value="Galactose-binding domain-like"/>
    <property type="match status" value="1"/>
</dbReference>
<proteinExistence type="predicted"/>
<dbReference type="InterPro" id="IPR013780">
    <property type="entry name" value="Glyco_hydro_b"/>
</dbReference>
<dbReference type="Gene3D" id="2.60.40.1180">
    <property type="entry name" value="Golgi alpha-mannosidase II"/>
    <property type="match status" value="1"/>
</dbReference>
<dbReference type="Proteomes" id="UP000267268">
    <property type="component" value="Chromosome 1"/>
</dbReference>
<dbReference type="Pfam" id="PF18962">
    <property type="entry name" value="Por_Secre_tail"/>
    <property type="match status" value="1"/>
</dbReference>
<feature type="domain" description="Porphyranase beta-sandwich" evidence="2">
    <location>
        <begin position="410"/>
        <end position="513"/>
    </location>
</feature>
<dbReference type="KEGG" id="fll:EI427_17680"/>
<dbReference type="Pfam" id="PF18206">
    <property type="entry name" value="Porphyrn_cat_1"/>
    <property type="match status" value="1"/>
</dbReference>
<feature type="domain" description="Secretion system C-terminal sorting" evidence="3">
    <location>
        <begin position="899"/>
        <end position="973"/>
    </location>
</feature>
<dbReference type="Pfam" id="PF18040">
    <property type="entry name" value="BPA_C"/>
    <property type="match status" value="1"/>
</dbReference>
<dbReference type="Gene3D" id="3.20.20.80">
    <property type="entry name" value="Glycosidases"/>
    <property type="match status" value="1"/>
</dbReference>
<evidence type="ECO:0000313" key="4">
    <source>
        <dbReference type="EMBL" id="AZQ63988.1"/>
    </source>
</evidence>
<gene>
    <name evidence="4" type="ORF">EI427_17680</name>
</gene>
<dbReference type="InterPro" id="IPR008979">
    <property type="entry name" value="Galactose-bd-like_sf"/>
</dbReference>
<dbReference type="OrthoDB" id="6374680at2"/>
<dbReference type="EMBL" id="CP034562">
    <property type="protein sequence ID" value="AZQ63988.1"/>
    <property type="molecule type" value="Genomic_DNA"/>
</dbReference>
<keyword evidence="5" id="KW-1185">Reference proteome</keyword>
<dbReference type="Gene3D" id="2.60.120.1200">
    <property type="match status" value="1"/>
</dbReference>
<name>A0A3S9P719_9BACT</name>
<dbReference type="CDD" id="cd21510">
    <property type="entry name" value="agarase_cat"/>
    <property type="match status" value="1"/>
</dbReference>
<dbReference type="InterPro" id="IPR041224">
    <property type="entry name" value="BPA_C"/>
</dbReference>
<dbReference type="RefSeq" id="WP_126617238.1">
    <property type="nucleotide sequence ID" value="NZ_CP034562.1"/>
</dbReference>
<dbReference type="InterPro" id="IPR017853">
    <property type="entry name" value="GH"/>
</dbReference>
<organism evidence="4 5">
    <name type="scientific">Flammeovirga pectinis</name>
    <dbReference type="NCBI Taxonomy" id="2494373"/>
    <lineage>
        <taxon>Bacteria</taxon>
        <taxon>Pseudomonadati</taxon>
        <taxon>Bacteroidota</taxon>
        <taxon>Cytophagia</taxon>
        <taxon>Cytophagales</taxon>
        <taxon>Flammeovirgaceae</taxon>
        <taxon>Flammeovirga</taxon>
    </lineage>
</organism>
<protein>
    <submittedName>
        <fullName evidence="4">T9SS type A sorting domain-containing protein</fullName>
    </submittedName>
</protein>
<dbReference type="InterPro" id="IPR026444">
    <property type="entry name" value="Secre_tail"/>
</dbReference>
<dbReference type="CDD" id="cd04080">
    <property type="entry name" value="CBM6_cellulase-like"/>
    <property type="match status" value="1"/>
</dbReference>
<dbReference type="SUPFAM" id="SSF49785">
    <property type="entry name" value="Galactose-binding domain-like"/>
    <property type="match status" value="1"/>
</dbReference>
<evidence type="ECO:0000259" key="3">
    <source>
        <dbReference type="Pfam" id="PF18962"/>
    </source>
</evidence>
<dbReference type="NCBIfam" id="TIGR04183">
    <property type="entry name" value="Por_Secre_tail"/>
    <property type="match status" value="1"/>
</dbReference>
<reference evidence="4 5" key="1">
    <citation type="submission" date="2018-12" db="EMBL/GenBank/DDBJ databases">
        <title>Flammeovirga pectinis sp. nov., isolated from the gut of the Korean scallop, Patinopecten yessoensis.</title>
        <authorList>
            <person name="Bae J.-W."/>
            <person name="Jeong Y.-S."/>
            <person name="Kang W."/>
        </authorList>
    </citation>
    <scope>NUCLEOTIDE SEQUENCE [LARGE SCALE GENOMIC DNA]</scope>
    <source>
        <strain evidence="4 5">L12M1</strain>
    </source>
</reference>
<accession>A0A3S9P719</accession>
<evidence type="ECO:0000313" key="5">
    <source>
        <dbReference type="Proteomes" id="UP000267268"/>
    </source>
</evidence>
<evidence type="ECO:0000259" key="2">
    <source>
        <dbReference type="Pfam" id="PF18206"/>
    </source>
</evidence>
<dbReference type="InterPro" id="IPR040527">
    <property type="entry name" value="Beta-sand_Porphyrn"/>
</dbReference>
<feature type="domain" description="Beta-porphyranase A C-terminal" evidence="1">
    <location>
        <begin position="522"/>
        <end position="617"/>
    </location>
</feature>